<dbReference type="EMBL" id="CP144750">
    <property type="protein sequence ID" value="WVZ78866.1"/>
    <property type="molecule type" value="Genomic_DNA"/>
</dbReference>
<evidence type="ECO:0000256" key="6">
    <source>
        <dbReference type="ARBA" id="ARBA00022737"/>
    </source>
</evidence>
<dbReference type="GO" id="GO:0006869">
    <property type="term" value="P:lipid transport"/>
    <property type="evidence" value="ECO:0007669"/>
    <property type="project" value="UniProtKB-KW"/>
</dbReference>
<dbReference type="CDD" id="cd21677">
    <property type="entry name" value="SMP_SYT"/>
    <property type="match status" value="1"/>
</dbReference>
<keyword evidence="11" id="KW-0472">Membrane</keyword>
<dbReference type="FunFam" id="2.60.40.150:FF:000102">
    <property type="entry name" value="Synaptotagmin-2 isoform A"/>
    <property type="match status" value="1"/>
</dbReference>
<dbReference type="PROSITE" id="PS51847">
    <property type="entry name" value="SMP"/>
    <property type="match status" value="1"/>
</dbReference>
<reference evidence="15 16" key="1">
    <citation type="submission" date="2024-02" db="EMBL/GenBank/DDBJ databases">
        <title>High-quality chromosome-scale genome assembly of Pensacola bahiagrass (Paspalum notatum Flugge var. saurae).</title>
        <authorList>
            <person name="Vega J.M."/>
            <person name="Podio M."/>
            <person name="Orjuela J."/>
            <person name="Siena L.A."/>
            <person name="Pessino S.C."/>
            <person name="Combes M.C."/>
            <person name="Mariac C."/>
            <person name="Albertini E."/>
            <person name="Pupilli F."/>
            <person name="Ortiz J.P.A."/>
            <person name="Leblanc O."/>
        </authorList>
    </citation>
    <scope>NUCLEOTIDE SEQUENCE [LARGE SCALE GENOMIC DNA]</scope>
    <source>
        <strain evidence="15">R1</strain>
        <tissue evidence="15">Leaf</tissue>
    </source>
</reference>
<comment type="subcellular location">
    <subcellularLocation>
        <location evidence="1">Membrane</location>
        <topology evidence="1">Single-pass membrane protein</topology>
    </subcellularLocation>
</comment>
<evidence type="ECO:0000256" key="11">
    <source>
        <dbReference type="ARBA" id="ARBA00023136"/>
    </source>
</evidence>
<dbReference type="GO" id="GO:0008289">
    <property type="term" value="F:lipid binding"/>
    <property type="evidence" value="ECO:0007669"/>
    <property type="project" value="UniProtKB-KW"/>
</dbReference>
<dbReference type="AlphaFoldDB" id="A0AAQ3WZA3"/>
<evidence type="ECO:0000313" key="16">
    <source>
        <dbReference type="Proteomes" id="UP001341281"/>
    </source>
</evidence>
<protein>
    <recommendedName>
        <fullName evidence="17">Synaptotagmin-3</fullName>
    </recommendedName>
</protein>
<dbReference type="PANTHER" id="PTHR10774:SF217">
    <property type="entry name" value="OS06G0685300 PROTEIN"/>
    <property type="match status" value="1"/>
</dbReference>
<accession>A0AAQ3WZA3</accession>
<keyword evidence="7" id="KW-0106">Calcium</keyword>
<evidence type="ECO:0000256" key="12">
    <source>
        <dbReference type="SAM" id="MobiDB-lite"/>
    </source>
</evidence>
<dbReference type="SMART" id="SM00239">
    <property type="entry name" value="C2"/>
    <property type="match status" value="2"/>
</dbReference>
<evidence type="ECO:0000256" key="10">
    <source>
        <dbReference type="ARBA" id="ARBA00023121"/>
    </source>
</evidence>
<feature type="domain" description="C2" evidence="13">
    <location>
        <begin position="402"/>
        <end position="540"/>
    </location>
</feature>
<evidence type="ECO:0000256" key="2">
    <source>
        <dbReference type="ARBA" id="ARBA00006996"/>
    </source>
</evidence>
<dbReference type="InterPro" id="IPR045050">
    <property type="entry name" value="Synaptotagmin_plant"/>
</dbReference>
<name>A0AAQ3WZA3_PASNO</name>
<keyword evidence="8" id="KW-1133">Transmembrane helix</keyword>
<dbReference type="GO" id="GO:0005783">
    <property type="term" value="C:endoplasmic reticulum"/>
    <property type="evidence" value="ECO:0007669"/>
    <property type="project" value="TreeGrafter"/>
</dbReference>
<dbReference type="GO" id="GO:0046872">
    <property type="term" value="F:metal ion binding"/>
    <property type="evidence" value="ECO:0007669"/>
    <property type="project" value="UniProtKB-KW"/>
</dbReference>
<dbReference type="PRINTS" id="PR00360">
    <property type="entry name" value="C2DOMAIN"/>
</dbReference>
<evidence type="ECO:0000313" key="15">
    <source>
        <dbReference type="EMBL" id="WVZ78866.1"/>
    </source>
</evidence>
<dbReference type="CDD" id="cd00030">
    <property type="entry name" value="C2"/>
    <property type="match status" value="2"/>
</dbReference>
<keyword evidence="6" id="KW-0677">Repeat</keyword>
<evidence type="ECO:0000256" key="4">
    <source>
        <dbReference type="ARBA" id="ARBA00022692"/>
    </source>
</evidence>
<evidence type="ECO:0000259" key="14">
    <source>
        <dbReference type="PROSITE" id="PS51847"/>
    </source>
</evidence>
<dbReference type="InterPro" id="IPR000008">
    <property type="entry name" value="C2_dom"/>
</dbReference>
<dbReference type="GO" id="GO:0016020">
    <property type="term" value="C:membrane"/>
    <property type="evidence" value="ECO:0007669"/>
    <property type="project" value="UniProtKB-SubCell"/>
</dbReference>
<dbReference type="PANTHER" id="PTHR10774">
    <property type="entry name" value="EXTENDED SYNAPTOTAGMIN-RELATED"/>
    <property type="match status" value="1"/>
</dbReference>
<dbReference type="Proteomes" id="UP001341281">
    <property type="component" value="Chromosome 06"/>
</dbReference>
<organism evidence="15 16">
    <name type="scientific">Paspalum notatum var. saurae</name>
    <dbReference type="NCBI Taxonomy" id="547442"/>
    <lineage>
        <taxon>Eukaryota</taxon>
        <taxon>Viridiplantae</taxon>
        <taxon>Streptophyta</taxon>
        <taxon>Embryophyta</taxon>
        <taxon>Tracheophyta</taxon>
        <taxon>Spermatophyta</taxon>
        <taxon>Magnoliopsida</taxon>
        <taxon>Liliopsida</taxon>
        <taxon>Poales</taxon>
        <taxon>Poaceae</taxon>
        <taxon>PACMAD clade</taxon>
        <taxon>Panicoideae</taxon>
        <taxon>Andropogonodae</taxon>
        <taxon>Paspaleae</taxon>
        <taxon>Paspalinae</taxon>
        <taxon>Paspalum</taxon>
    </lineage>
</organism>
<evidence type="ECO:0000256" key="3">
    <source>
        <dbReference type="ARBA" id="ARBA00022448"/>
    </source>
</evidence>
<dbReference type="InterPro" id="IPR039010">
    <property type="entry name" value="Synaptotagmin_SMP"/>
</dbReference>
<dbReference type="PROSITE" id="PS50004">
    <property type="entry name" value="C2"/>
    <property type="match status" value="2"/>
</dbReference>
<dbReference type="InterPro" id="IPR031468">
    <property type="entry name" value="SMP_LBD"/>
</dbReference>
<dbReference type="Pfam" id="PF17047">
    <property type="entry name" value="SMP_LBD"/>
    <property type="match status" value="1"/>
</dbReference>
<feature type="domain" description="C2" evidence="13">
    <location>
        <begin position="239"/>
        <end position="362"/>
    </location>
</feature>
<evidence type="ECO:0000256" key="7">
    <source>
        <dbReference type="ARBA" id="ARBA00022837"/>
    </source>
</evidence>
<dbReference type="Gene3D" id="2.60.40.150">
    <property type="entry name" value="C2 domain"/>
    <property type="match status" value="2"/>
</dbReference>
<comment type="similarity">
    <text evidence="2">Belongs to the synaptotagmin family.</text>
</comment>
<keyword evidence="5" id="KW-0479">Metal-binding</keyword>
<keyword evidence="4" id="KW-0812">Transmembrane</keyword>
<feature type="region of interest" description="Disordered" evidence="12">
    <location>
        <begin position="396"/>
        <end position="415"/>
    </location>
</feature>
<sequence length="559" mass="63967">MGLVGGILGFCLGLPIGLAAAYFVYLRYFAARRLRQDPVIRPLRDLDSETLQTTIPDIPLWVKSPDYERVDWMNKFIFDMWPFLDKAICNNIKRATRPIFDQYVGQYGIESIEFGQLTLGSLPPTFQGIKVYEMQEKELVIEPAIRWASIANIIVNAKVHSFEVSVQLEDLHIMLTPRVTLKPLVPTFPCFASLCVSLMDKPHIDFGFKMLGADVMAIPGLYQYVQDQISKQVSILYHWPKAIQIPILDGASGATKKPVGILHVKVIKAMHLLKMDLLGKSDPYVKMHLSGERIPSKKTTVKMSNLNPEWNEHFRFIVKDPDTQVLELHMFDWEKVKMHDKLGMQVIPLRFLTPYESKLFTLDLVRSMNPNDPQNKKNRGKLIVELTFDPFREDSSRTSMVSAGEGNASVRREADSESNGGVLLVSVENAEDVEGKKHTNPYAEVLFRGERKKTKAQTLDYVQVIRKTRDPRWSEEFQFMVDEPPMEDKIHIEVKSKRRGLPFRNKASHGCWLPCLQESLGHVNINLLDVVNNGRINEKYHLINSRNGTIHVEIKWSTV</sequence>
<dbReference type="SUPFAM" id="SSF49562">
    <property type="entry name" value="C2 domain (Calcium/lipid-binding domain, CaLB)"/>
    <property type="match status" value="2"/>
</dbReference>
<gene>
    <name evidence="15" type="ORF">U9M48_026513</name>
</gene>
<dbReference type="Pfam" id="PF00168">
    <property type="entry name" value="C2"/>
    <property type="match status" value="2"/>
</dbReference>
<proteinExistence type="inferred from homology"/>
<keyword evidence="16" id="KW-1185">Reference proteome</keyword>
<feature type="domain" description="SMP-LTD" evidence="14">
    <location>
        <begin position="66"/>
        <end position="248"/>
    </location>
</feature>
<keyword evidence="10" id="KW-0446">Lipid-binding</keyword>
<dbReference type="InterPro" id="IPR035892">
    <property type="entry name" value="C2_domain_sf"/>
</dbReference>
<evidence type="ECO:0000256" key="5">
    <source>
        <dbReference type="ARBA" id="ARBA00022723"/>
    </source>
</evidence>
<keyword evidence="3" id="KW-0813">Transport</keyword>
<evidence type="ECO:0008006" key="17">
    <source>
        <dbReference type="Google" id="ProtNLM"/>
    </source>
</evidence>
<evidence type="ECO:0000259" key="13">
    <source>
        <dbReference type="PROSITE" id="PS50004"/>
    </source>
</evidence>
<evidence type="ECO:0000256" key="9">
    <source>
        <dbReference type="ARBA" id="ARBA00023055"/>
    </source>
</evidence>
<evidence type="ECO:0000256" key="8">
    <source>
        <dbReference type="ARBA" id="ARBA00022989"/>
    </source>
</evidence>
<evidence type="ECO:0000256" key="1">
    <source>
        <dbReference type="ARBA" id="ARBA00004167"/>
    </source>
</evidence>
<keyword evidence="9" id="KW-0445">Lipid transport</keyword>